<accession>A0A2J6QHU2</accession>
<evidence type="ECO:0000313" key="2">
    <source>
        <dbReference type="EMBL" id="PMD25831.1"/>
    </source>
</evidence>
<evidence type="ECO:0000313" key="3">
    <source>
        <dbReference type="Proteomes" id="UP000235672"/>
    </source>
</evidence>
<evidence type="ECO:0000256" key="1">
    <source>
        <dbReference type="SAM" id="MobiDB-lite"/>
    </source>
</evidence>
<dbReference type="AlphaFoldDB" id="A0A2J6QHU2"/>
<dbReference type="OrthoDB" id="20872at2759"/>
<sequence>MKIAKSGVPSTPISYEDAAPQSSRDPNFSSDSSEDDELARGIQSSTAADVIVEINALISRLQRIYSAIRKESKDNRNKRIASFQIIDPADLELQDDLERLSISLLKIKYAQSSDSFRELLLDTILLRQKRFLYAARRHSNNIARALSFEDEGPPVAFQQSTPPSQAVSPSQPRPEPGHTSAVISYVTDLRRPPRSLFTATTLENRPLKLTTRHPKPSAKSVRSLLQDGKLAWPPPPKHESWKLDCRCPYCFDFLTEEEILDKALWQTCQARCRTL</sequence>
<dbReference type="Proteomes" id="UP000235672">
    <property type="component" value="Unassembled WGS sequence"/>
</dbReference>
<gene>
    <name evidence="2" type="ORF">NA56DRAFT_387215</name>
</gene>
<feature type="region of interest" description="Disordered" evidence="1">
    <location>
        <begin position="153"/>
        <end position="179"/>
    </location>
</feature>
<proteinExistence type="predicted"/>
<feature type="compositionally biased region" description="Polar residues" evidence="1">
    <location>
        <begin position="157"/>
        <end position="170"/>
    </location>
</feature>
<organism evidence="2 3">
    <name type="scientific">Hyaloscypha hepaticicola</name>
    <dbReference type="NCBI Taxonomy" id="2082293"/>
    <lineage>
        <taxon>Eukaryota</taxon>
        <taxon>Fungi</taxon>
        <taxon>Dikarya</taxon>
        <taxon>Ascomycota</taxon>
        <taxon>Pezizomycotina</taxon>
        <taxon>Leotiomycetes</taxon>
        <taxon>Helotiales</taxon>
        <taxon>Hyaloscyphaceae</taxon>
        <taxon>Hyaloscypha</taxon>
    </lineage>
</organism>
<dbReference type="EMBL" id="KZ613469">
    <property type="protein sequence ID" value="PMD25831.1"/>
    <property type="molecule type" value="Genomic_DNA"/>
</dbReference>
<keyword evidence="3" id="KW-1185">Reference proteome</keyword>
<feature type="region of interest" description="Disordered" evidence="1">
    <location>
        <begin position="1"/>
        <end position="39"/>
    </location>
</feature>
<reference evidence="2 3" key="1">
    <citation type="submission" date="2016-05" db="EMBL/GenBank/DDBJ databases">
        <title>A degradative enzymes factory behind the ericoid mycorrhizal symbiosis.</title>
        <authorList>
            <consortium name="DOE Joint Genome Institute"/>
            <person name="Martino E."/>
            <person name="Morin E."/>
            <person name="Grelet G."/>
            <person name="Kuo A."/>
            <person name="Kohler A."/>
            <person name="Daghino S."/>
            <person name="Barry K."/>
            <person name="Choi C."/>
            <person name="Cichocki N."/>
            <person name="Clum A."/>
            <person name="Copeland A."/>
            <person name="Hainaut M."/>
            <person name="Haridas S."/>
            <person name="Labutti K."/>
            <person name="Lindquist E."/>
            <person name="Lipzen A."/>
            <person name="Khouja H.-R."/>
            <person name="Murat C."/>
            <person name="Ohm R."/>
            <person name="Olson A."/>
            <person name="Spatafora J."/>
            <person name="Veneault-Fourrey C."/>
            <person name="Henrissat B."/>
            <person name="Grigoriev I."/>
            <person name="Martin F."/>
            <person name="Perotto S."/>
        </authorList>
    </citation>
    <scope>NUCLEOTIDE SEQUENCE [LARGE SCALE GENOMIC DNA]</scope>
    <source>
        <strain evidence="2 3">UAMH 7357</strain>
    </source>
</reference>
<feature type="compositionally biased region" description="Low complexity" evidence="1">
    <location>
        <begin position="22"/>
        <end position="31"/>
    </location>
</feature>
<name>A0A2J6QHU2_9HELO</name>
<protein>
    <submittedName>
        <fullName evidence="2">Uncharacterized protein</fullName>
    </submittedName>
</protein>